<comment type="caution">
    <text evidence="2">The sequence shown here is derived from an EMBL/GenBank/DDBJ whole genome shotgun (WGS) entry which is preliminary data.</text>
</comment>
<evidence type="ECO:0000313" key="3">
    <source>
        <dbReference type="Proteomes" id="UP000266723"/>
    </source>
</evidence>
<dbReference type="EMBL" id="QGKV02000832">
    <property type="protein sequence ID" value="KAF3548187.1"/>
    <property type="molecule type" value="Genomic_DNA"/>
</dbReference>
<organism evidence="2 3">
    <name type="scientific">Brassica cretica</name>
    <name type="common">Mustard</name>
    <dbReference type="NCBI Taxonomy" id="69181"/>
    <lineage>
        <taxon>Eukaryota</taxon>
        <taxon>Viridiplantae</taxon>
        <taxon>Streptophyta</taxon>
        <taxon>Embryophyta</taxon>
        <taxon>Tracheophyta</taxon>
        <taxon>Spermatophyta</taxon>
        <taxon>Magnoliopsida</taxon>
        <taxon>eudicotyledons</taxon>
        <taxon>Gunneridae</taxon>
        <taxon>Pentapetalae</taxon>
        <taxon>rosids</taxon>
        <taxon>malvids</taxon>
        <taxon>Brassicales</taxon>
        <taxon>Brassicaceae</taxon>
        <taxon>Brassiceae</taxon>
        <taxon>Brassica</taxon>
    </lineage>
</organism>
<proteinExistence type="predicted"/>
<feature type="compositionally biased region" description="Basic and acidic residues" evidence="1">
    <location>
        <begin position="141"/>
        <end position="150"/>
    </location>
</feature>
<gene>
    <name evidence="2" type="ORF">DY000_02006482</name>
</gene>
<evidence type="ECO:0000313" key="2">
    <source>
        <dbReference type="EMBL" id="KAF3548187.1"/>
    </source>
</evidence>
<protein>
    <submittedName>
        <fullName evidence="2">Uncharacterized protein</fullName>
    </submittedName>
</protein>
<feature type="region of interest" description="Disordered" evidence="1">
    <location>
        <begin position="137"/>
        <end position="162"/>
    </location>
</feature>
<reference evidence="2 3" key="1">
    <citation type="journal article" date="2020" name="BMC Genomics">
        <title>Intraspecific diversification of the crop wild relative Brassica cretica Lam. using demographic model selection.</title>
        <authorList>
            <person name="Kioukis A."/>
            <person name="Michalopoulou V.A."/>
            <person name="Briers L."/>
            <person name="Pirintsos S."/>
            <person name="Studholme D.J."/>
            <person name="Pavlidis P."/>
            <person name="Sarris P.F."/>
        </authorList>
    </citation>
    <scope>NUCLEOTIDE SEQUENCE [LARGE SCALE GENOMIC DNA]</scope>
    <source>
        <strain evidence="3">cv. PFS-1207/04</strain>
    </source>
</reference>
<keyword evidence="3" id="KW-1185">Reference proteome</keyword>
<name>A0ABQ7C9K6_BRACR</name>
<sequence length="178" mass="19551">MRSLWMSSVTPRNAERVLHPAPDGRSGLQRVGYLATEGRSSSLLRVFKEWRAGSPTRSGWPLSVVLCRAGALGLESIYRTSKNLVGSVNKSEKAQQNIKTRVSGKRRAGCSSHSSRSLCLAAASRPRSMRSLWMSSVTPRNAERVRHPAPDGRSGLQRVGYPATEGSSSSLLRVFKEW</sequence>
<accession>A0ABQ7C9K6</accession>
<evidence type="ECO:0000256" key="1">
    <source>
        <dbReference type="SAM" id="MobiDB-lite"/>
    </source>
</evidence>
<dbReference type="Proteomes" id="UP000266723">
    <property type="component" value="Unassembled WGS sequence"/>
</dbReference>